<dbReference type="EMBL" id="CAMXCT030000344">
    <property type="protein sequence ID" value="CAL4764762.1"/>
    <property type="molecule type" value="Genomic_DNA"/>
</dbReference>
<evidence type="ECO:0000256" key="1">
    <source>
        <dbReference type="ARBA" id="ARBA00038048"/>
    </source>
</evidence>
<dbReference type="InterPro" id="IPR036291">
    <property type="entry name" value="NAD(P)-bd_dom_sf"/>
</dbReference>
<dbReference type="EMBL" id="CAMXCT020000344">
    <property type="protein sequence ID" value="CAL1130825.1"/>
    <property type="molecule type" value="Genomic_DNA"/>
</dbReference>
<evidence type="ECO:0000313" key="7">
    <source>
        <dbReference type="Proteomes" id="UP001152797"/>
    </source>
</evidence>
<evidence type="ECO:0000313" key="4">
    <source>
        <dbReference type="EMBL" id="CAI3977450.1"/>
    </source>
</evidence>
<feature type="region of interest" description="Disordered" evidence="2">
    <location>
        <begin position="687"/>
        <end position="716"/>
    </location>
</feature>
<comment type="similarity">
    <text evidence="1">Belongs to the saccharopine dehydrogenase family.</text>
</comment>
<dbReference type="Proteomes" id="UP001152797">
    <property type="component" value="Unassembled WGS sequence"/>
</dbReference>
<evidence type="ECO:0000313" key="5">
    <source>
        <dbReference type="EMBL" id="CAL1130825.1"/>
    </source>
</evidence>
<dbReference type="EMBL" id="CAMXCT010000344">
    <property type="protein sequence ID" value="CAI3977450.1"/>
    <property type="molecule type" value="Genomic_DNA"/>
</dbReference>
<reference evidence="4" key="1">
    <citation type="submission" date="2022-10" db="EMBL/GenBank/DDBJ databases">
        <authorList>
            <person name="Chen Y."/>
            <person name="Dougan E. K."/>
            <person name="Chan C."/>
            <person name="Rhodes N."/>
            <person name="Thang M."/>
        </authorList>
    </citation>
    <scope>NUCLEOTIDE SEQUENCE</scope>
</reference>
<dbReference type="PANTHER" id="PTHR12286:SF5">
    <property type="entry name" value="SACCHAROPINE DEHYDROGENASE-LIKE OXIDOREDUCTASE"/>
    <property type="match status" value="1"/>
</dbReference>
<keyword evidence="7" id="KW-1185">Reference proteome</keyword>
<dbReference type="GO" id="GO:0005811">
    <property type="term" value="C:lipid droplet"/>
    <property type="evidence" value="ECO:0007669"/>
    <property type="project" value="TreeGrafter"/>
</dbReference>
<accession>A0A9P1FK43</accession>
<dbReference type="GO" id="GO:0005886">
    <property type="term" value="C:plasma membrane"/>
    <property type="evidence" value="ECO:0007669"/>
    <property type="project" value="TreeGrafter"/>
</dbReference>
<organism evidence="4">
    <name type="scientific">Cladocopium goreaui</name>
    <dbReference type="NCBI Taxonomy" id="2562237"/>
    <lineage>
        <taxon>Eukaryota</taxon>
        <taxon>Sar</taxon>
        <taxon>Alveolata</taxon>
        <taxon>Dinophyceae</taxon>
        <taxon>Suessiales</taxon>
        <taxon>Symbiodiniaceae</taxon>
        <taxon>Cladocopium</taxon>
    </lineage>
</organism>
<proteinExistence type="inferred from homology"/>
<evidence type="ECO:0000256" key="2">
    <source>
        <dbReference type="SAM" id="MobiDB-lite"/>
    </source>
</evidence>
<gene>
    <name evidence="4" type="ORF">C1SCF055_LOCUS5590</name>
</gene>
<dbReference type="AlphaFoldDB" id="A0A9P1FK43"/>
<feature type="compositionally biased region" description="Basic and acidic residues" evidence="2">
    <location>
        <begin position="692"/>
        <end position="710"/>
    </location>
</feature>
<dbReference type="Gene3D" id="3.40.50.720">
    <property type="entry name" value="NAD(P)-binding Rossmann-like Domain"/>
    <property type="match status" value="1"/>
</dbReference>
<dbReference type="GO" id="GO:0009247">
    <property type="term" value="P:glycolipid biosynthetic process"/>
    <property type="evidence" value="ECO:0007669"/>
    <property type="project" value="TreeGrafter"/>
</dbReference>
<dbReference type="GO" id="GO:0005739">
    <property type="term" value="C:mitochondrion"/>
    <property type="evidence" value="ECO:0007669"/>
    <property type="project" value="TreeGrafter"/>
</dbReference>
<reference evidence="5" key="2">
    <citation type="submission" date="2024-04" db="EMBL/GenBank/DDBJ databases">
        <authorList>
            <person name="Chen Y."/>
            <person name="Shah S."/>
            <person name="Dougan E. K."/>
            <person name="Thang M."/>
            <person name="Chan C."/>
        </authorList>
    </citation>
    <scope>NUCLEOTIDE SEQUENCE [LARGE SCALE GENOMIC DNA]</scope>
</reference>
<comment type="caution">
    <text evidence="4">The sequence shown here is derived from an EMBL/GenBank/DDBJ whole genome shotgun (WGS) entry which is preliminary data.</text>
</comment>
<evidence type="ECO:0000259" key="3">
    <source>
        <dbReference type="Pfam" id="PF03435"/>
    </source>
</evidence>
<dbReference type="Pfam" id="PF03435">
    <property type="entry name" value="Sacchrp_dh_NADP"/>
    <property type="match status" value="1"/>
</dbReference>
<sequence length="716" mass="77124">MGPDGADGTTARRLFLGGGPEVFMTNCVVDVLQALTALGLIGTTLDTIVNADCRDPFVGPVTSQAVPKFLRDRVENGLRAGCASGISNILAKLGIATLFLSFTSFHCTNKANLRAICGAGIAGIEASLAGLASAGAGAYLACTEGQRKTQTKILIKKSRTAFVEEKSQEVLDEYCPDLSVECFLEFKPFLGNCPNGVVTSTCPAAPSESSCPGVASCVTEFESYRAANLGTPWFPTPAVYPLQFGKLVVAVPACWEYLDCFSPGRRLGATNGSTGTPVPDSSEKLQSHARRSFLLQKIFASDAWSATTSARSRRSGGGLGASPGGAGMELVEQLFASMGRNLTPPEGRERRTPRVERSQSLLDANLLGEDLLNQASQQWQQHKSEEAGDRTCDAPLLEGIFITLTKRKKVEPERRPYDLVVFGCTGFSGCLIVEQLDTLLVDGDVPKAITWALAGRSLPKLEKMASQCRTRPKVVQAASADEINQLAAEATVIIALAGPYLDCGEQVVKACVGSGTHYIDITGEVNFGHFLIQKYHKAAKEKGLRLIQFAGAMCVPEDLAAYLLARKLGPLKQLRVYSWGYGFRGGGSFQTGLTVVELLAWMNAWNRVGDGCETWEMPRDASLDVSSTDSFLIYPKVKEWTPAEIFRRVRISLRRLDFTTDFPCSNDLNAATVTECEDVNVVVGPNPSSVRGTRDRGRIGRADRGDEVSKTLRVKG</sequence>
<dbReference type="OrthoDB" id="432691at2759"/>
<dbReference type="InterPro" id="IPR005097">
    <property type="entry name" value="Sacchrp_dh_NADP-bd"/>
</dbReference>
<dbReference type="PANTHER" id="PTHR12286">
    <property type="entry name" value="SACCHAROPINE DEHYDROGENASE-LIKE OXIDOREDUCTASE"/>
    <property type="match status" value="1"/>
</dbReference>
<name>A0A9P1FK43_9DINO</name>
<protein>
    <submittedName>
        <fullName evidence="6">Saccharopine dehydrogenase-like oxidoreductase</fullName>
    </submittedName>
</protein>
<dbReference type="InterPro" id="IPR051276">
    <property type="entry name" value="Saccharopine_DH-like_oxidrdct"/>
</dbReference>
<evidence type="ECO:0000313" key="6">
    <source>
        <dbReference type="EMBL" id="CAL4764762.1"/>
    </source>
</evidence>
<dbReference type="SUPFAM" id="SSF51735">
    <property type="entry name" value="NAD(P)-binding Rossmann-fold domains"/>
    <property type="match status" value="1"/>
</dbReference>
<feature type="domain" description="Saccharopine dehydrogenase NADP binding" evidence="3">
    <location>
        <begin position="420"/>
        <end position="544"/>
    </location>
</feature>